<gene>
    <name evidence="1" type="ORF">G3I70_07690</name>
</gene>
<accession>A0A6L9QA45</accession>
<proteinExistence type="predicted"/>
<name>A0A6L9QA45_9ACTN</name>
<comment type="caution">
    <text evidence="1">The sequence shown here is derived from an EMBL/GenBank/DDBJ whole genome shotgun (WGS) entry which is preliminary data.</text>
</comment>
<evidence type="ECO:0000313" key="2">
    <source>
        <dbReference type="Proteomes" id="UP000475532"/>
    </source>
</evidence>
<reference evidence="1 2" key="1">
    <citation type="submission" date="2020-01" db="EMBL/GenBank/DDBJ databases">
        <title>Insect and environment-associated Actinomycetes.</title>
        <authorList>
            <person name="Currrie C."/>
            <person name="Chevrette M."/>
            <person name="Carlson C."/>
            <person name="Stubbendieck R."/>
            <person name="Wendt-Pienkowski E."/>
        </authorList>
    </citation>
    <scope>NUCLEOTIDE SEQUENCE [LARGE SCALE GENOMIC DNA]</scope>
    <source>
        <strain evidence="1 2">SID10258</strain>
    </source>
</reference>
<dbReference type="AlphaFoldDB" id="A0A6L9QA45"/>
<dbReference type="Proteomes" id="UP000475532">
    <property type="component" value="Unassembled WGS sequence"/>
</dbReference>
<organism evidence="1 2">
    <name type="scientific">Actinomadura bangladeshensis</name>
    <dbReference type="NCBI Taxonomy" id="453573"/>
    <lineage>
        <taxon>Bacteria</taxon>
        <taxon>Bacillati</taxon>
        <taxon>Actinomycetota</taxon>
        <taxon>Actinomycetes</taxon>
        <taxon>Streptosporangiales</taxon>
        <taxon>Thermomonosporaceae</taxon>
        <taxon>Actinomadura</taxon>
    </lineage>
</organism>
<protein>
    <submittedName>
        <fullName evidence="1">Uncharacterized protein</fullName>
    </submittedName>
</protein>
<dbReference type="EMBL" id="JAAGLI010000206">
    <property type="protein sequence ID" value="NEA22369.1"/>
    <property type="molecule type" value="Genomic_DNA"/>
</dbReference>
<dbReference type="RefSeq" id="WP_163054031.1">
    <property type="nucleotide sequence ID" value="NZ_JAAGLI010000206.1"/>
</dbReference>
<evidence type="ECO:0000313" key="1">
    <source>
        <dbReference type="EMBL" id="NEA22369.1"/>
    </source>
</evidence>
<sequence length="219" mass="25148">MDELILERDRLFEAWNKAAEDFLSDLEDFVRLTQRREFIQAELHALGDVYGAIGAAGSSVEGDRRHAETTSALVTLRIRYAFELEIVEATALLRQLDALHPLAEQRQATLSELKRWLPAEYSEELETFQRAADLGIEFLQMQLADSHDRWRSSWHAAIESQRIAAGQLEQIAPGSAASWRFNTPPGWPQPQPGWTPTPDWLPDLSWDIPEKGWHFWTRD</sequence>